<evidence type="ECO:0000313" key="2">
    <source>
        <dbReference type="Proteomes" id="UP000053105"/>
    </source>
</evidence>
<dbReference type="EMBL" id="KQ435717">
    <property type="protein sequence ID" value="KOX78994.1"/>
    <property type="molecule type" value="Genomic_DNA"/>
</dbReference>
<sequence length="549" mass="63569">MTDFVPVDSMQFDRPMYTNNLFDRYYNQNAIKPERIEGSRLKKDRIKKFSKIALGAHKIFKKRRKREKRLIDRPKLLCPIDCSAKRTERTKLKVKANFKADNDNGRSNNFRNIGKLESGEVAARGYTSRALLLKAVRHPPRRKGKQNCMSRCLSSRNLIEKQILTEKLVSDSVMSQAGLSKWAPFNTPEKGKFPRQPLARALCTQRNETILLDMATTKISEIESVVLVARTGQARTAIKSSTHSEIVERNNENGVKERQEVRFKTESKKRKWEYFVLTFGHCRPVKILNPSSVIAIAYFNLKNLSELQDQRGTVLRSEDVESTTSFVRQFSEENCISTFMVNSEESKSIANLYLEYWFSIFLAVACHCDTLFKKFNTTKPVVLTCVKSPNDFITRSPSFEPRQKFRINIRQTETFRSTKEKFRQTSSKKEKKKIRNVQIYAISSASLVYQAIKSVKPIDTTLGFQKLFFTMTDKTRVFDIGFFRISLQRQPISMTIREAWWRKRGGKENYSGQKNYNSLNIWSSSINGSHCISDKLHQKIKEPCQKGVL</sequence>
<organism evidence="1 2">
    <name type="scientific">Melipona quadrifasciata</name>
    <dbReference type="NCBI Taxonomy" id="166423"/>
    <lineage>
        <taxon>Eukaryota</taxon>
        <taxon>Metazoa</taxon>
        <taxon>Ecdysozoa</taxon>
        <taxon>Arthropoda</taxon>
        <taxon>Hexapoda</taxon>
        <taxon>Insecta</taxon>
        <taxon>Pterygota</taxon>
        <taxon>Neoptera</taxon>
        <taxon>Endopterygota</taxon>
        <taxon>Hymenoptera</taxon>
        <taxon>Apocrita</taxon>
        <taxon>Aculeata</taxon>
        <taxon>Apoidea</taxon>
        <taxon>Anthophila</taxon>
        <taxon>Apidae</taxon>
        <taxon>Melipona</taxon>
    </lineage>
</organism>
<keyword evidence="2" id="KW-1185">Reference proteome</keyword>
<accession>A0A0N0U6U3</accession>
<dbReference type="Proteomes" id="UP000053105">
    <property type="component" value="Unassembled WGS sequence"/>
</dbReference>
<dbReference type="AlphaFoldDB" id="A0A0N0U6U3"/>
<evidence type="ECO:0000313" key="1">
    <source>
        <dbReference type="EMBL" id="KOX78994.1"/>
    </source>
</evidence>
<reference evidence="1 2" key="1">
    <citation type="submission" date="2015-07" db="EMBL/GenBank/DDBJ databases">
        <title>The genome of Melipona quadrifasciata.</title>
        <authorList>
            <person name="Pan H."/>
            <person name="Kapheim K."/>
        </authorList>
    </citation>
    <scope>NUCLEOTIDE SEQUENCE [LARGE SCALE GENOMIC DNA]</scope>
    <source>
        <strain evidence="1">0111107301</strain>
        <tissue evidence="1">Whole body</tissue>
    </source>
</reference>
<protein>
    <submittedName>
        <fullName evidence="1">Uncharacterized protein</fullName>
    </submittedName>
</protein>
<name>A0A0N0U6U3_9HYME</name>
<gene>
    <name evidence="1" type="ORF">WN51_10131</name>
</gene>
<proteinExistence type="predicted"/>